<protein>
    <recommendedName>
        <fullName evidence="3">Pentacotripeptide-repeat region of PRORP domain-containing protein</fullName>
    </recommendedName>
</protein>
<proteinExistence type="predicted"/>
<evidence type="ECO:0000313" key="2">
    <source>
        <dbReference type="EMBL" id="VFU40010.1"/>
    </source>
</evidence>
<reference evidence="2" key="1">
    <citation type="submission" date="2019-03" db="EMBL/GenBank/DDBJ databases">
        <authorList>
            <person name="Mank J."/>
            <person name="Almeida P."/>
        </authorList>
    </citation>
    <scope>NUCLEOTIDE SEQUENCE</scope>
    <source>
        <strain evidence="2">78183</strain>
    </source>
</reference>
<dbReference type="PANTHER" id="PTHR47926">
    <property type="entry name" value="PENTATRICOPEPTIDE REPEAT-CONTAINING PROTEIN"/>
    <property type="match status" value="1"/>
</dbReference>
<dbReference type="AlphaFoldDB" id="A0A6N2LIN5"/>
<dbReference type="InterPro" id="IPR002885">
    <property type="entry name" value="PPR_rpt"/>
</dbReference>
<organism evidence="2">
    <name type="scientific">Salix viminalis</name>
    <name type="common">Common osier</name>
    <name type="synonym">Basket willow</name>
    <dbReference type="NCBI Taxonomy" id="40686"/>
    <lineage>
        <taxon>Eukaryota</taxon>
        <taxon>Viridiplantae</taxon>
        <taxon>Streptophyta</taxon>
        <taxon>Embryophyta</taxon>
        <taxon>Tracheophyta</taxon>
        <taxon>Spermatophyta</taxon>
        <taxon>Magnoliopsida</taxon>
        <taxon>eudicotyledons</taxon>
        <taxon>Gunneridae</taxon>
        <taxon>Pentapetalae</taxon>
        <taxon>rosids</taxon>
        <taxon>fabids</taxon>
        <taxon>Malpighiales</taxon>
        <taxon>Salicaceae</taxon>
        <taxon>Saliceae</taxon>
        <taxon>Salix</taxon>
    </lineage>
</organism>
<evidence type="ECO:0000256" key="1">
    <source>
        <dbReference type="ARBA" id="ARBA00022737"/>
    </source>
</evidence>
<sequence>MEKQGIRPNEATLVSVLTACIHSGLVNEGCQLFKSMVSDYKMQLKIGHFGCLIDLLSRAGLLHQAEEFIQLLLPEERLIAYKTLLSACIKYSEFDFGKKVANEMSKLSSNSHETHILLSNFYALADGRTELHSFSVFKQQNHVFIIQSVKAGHFVEEKLMFVTYSSGLTFYQIATHCESKRF</sequence>
<evidence type="ECO:0008006" key="3">
    <source>
        <dbReference type="Google" id="ProtNLM"/>
    </source>
</evidence>
<dbReference type="InterPro" id="IPR011990">
    <property type="entry name" value="TPR-like_helical_dom_sf"/>
</dbReference>
<dbReference type="EMBL" id="CAADRP010001539">
    <property type="protein sequence ID" value="VFU40010.1"/>
    <property type="molecule type" value="Genomic_DNA"/>
</dbReference>
<dbReference type="Gene3D" id="1.25.40.10">
    <property type="entry name" value="Tetratricopeptide repeat domain"/>
    <property type="match status" value="1"/>
</dbReference>
<name>A0A6N2LIN5_SALVM</name>
<dbReference type="GO" id="GO:0003723">
    <property type="term" value="F:RNA binding"/>
    <property type="evidence" value="ECO:0007669"/>
    <property type="project" value="InterPro"/>
</dbReference>
<dbReference type="Pfam" id="PF01535">
    <property type="entry name" value="PPR"/>
    <property type="match status" value="2"/>
</dbReference>
<accession>A0A6N2LIN5</accession>
<gene>
    <name evidence="2" type="ORF">SVIM_LOCUS226237</name>
</gene>
<keyword evidence="1" id="KW-0677">Repeat</keyword>
<dbReference type="GO" id="GO:0009451">
    <property type="term" value="P:RNA modification"/>
    <property type="evidence" value="ECO:0007669"/>
    <property type="project" value="InterPro"/>
</dbReference>
<dbReference type="InterPro" id="IPR046960">
    <property type="entry name" value="PPR_At4g14850-like_plant"/>
</dbReference>